<keyword evidence="6" id="KW-0472">Membrane</keyword>
<keyword evidence="3" id="KW-0813">Transport</keyword>
<feature type="chain" id="PRO_5020777914" evidence="8">
    <location>
        <begin position="25"/>
        <end position="443"/>
    </location>
</feature>
<dbReference type="Gene3D" id="1.20.1600.10">
    <property type="entry name" value="Outer membrane efflux proteins (OEP)"/>
    <property type="match status" value="1"/>
</dbReference>
<dbReference type="RefSeq" id="WP_131850183.1">
    <property type="nucleotide sequence ID" value="NZ_SKFH01000001.1"/>
</dbReference>
<reference evidence="9 10" key="1">
    <citation type="submission" date="2019-03" db="EMBL/GenBank/DDBJ databases">
        <authorList>
            <person name="Kim M.K.M."/>
        </authorList>
    </citation>
    <scope>NUCLEOTIDE SEQUENCE [LARGE SCALE GENOMIC DNA]</scope>
    <source>
        <strain evidence="9 10">17J68-15</strain>
    </source>
</reference>
<dbReference type="OrthoDB" id="680214at2"/>
<dbReference type="EMBL" id="SKFH01000001">
    <property type="protein sequence ID" value="TCZ74827.1"/>
    <property type="molecule type" value="Genomic_DNA"/>
</dbReference>
<keyword evidence="4" id="KW-1134">Transmembrane beta strand</keyword>
<dbReference type="GO" id="GO:1990281">
    <property type="term" value="C:efflux pump complex"/>
    <property type="evidence" value="ECO:0007669"/>
    <property type="project" value="TreeGrafter"/>
</dbReference>
<comment type="similarity">
    <text evidence="2">Belongs to the outer membrane factor (OMF) (TC 1.B.17) family.</text>
</comment>
<evidence type="ECO:0000256" key="7">
    <source>
        <dbReference type="ARBA" id="ARBA00023237"/>
    </source>
</evidence>
<evidence type="ECO:0000256" key="5">
    <source>
        <dbReference type="ARBA" id="ARBA00022692"/>
    </source>
</evidence>
<evidence type="ECO:0000256" key="4">
    <source>
        <dbReference type="ARBA" id="ARBA00022452"/>
    </source>
</evidence>
<comment type="caution">
    <text evidence="9">The sequence shown here is derived from an EMBL/GenBank/DDBJ whole genome shotgun (WGS) entry which is preliminary data.</text>
</comment>
<evidence type="ECO:0000313" key="10">
    <source>
        <dbReference type="Proteomes" id="UP000295164"/>
    </source>
</evidence>
<dbReference type="Proteomes" id="UP000295164">
    <property type="component" value="Unassembled WGS sequence"/>
</dbReference>
<dbReference type="InterPro" id="IPR051906">
    <property type="entry name" value="TolC-like"/>
</dbReference>
<dbReference type="InterPro" id="IPR003423">
    <property type="entry name" value="OMP_efflux"/>
</dbReference>
<evidence type="ECO:0000256" key="8">
    <source>
        <dbReference type="SAM" id="SignalP"/>
    </source>
</evidence>
<keyword evidence="8" id="KW-0732">Signal</keyword>
<dbReference type="GO" id="GO:0015288">
    <property type="term" value="F:porin activity"/>
    <property type="evidence" value="ECO:0007669"/>
    <property type="project" value="TreeGrafter"/>
</dbReference>
<protein>
    <submittedName>
        <fullName evidence="9">TolC family protein</fullName>
    </submittedName>
</protein>
<organism evidence="9 10">
    <name type="scientific">Flaviaesturariibacter aridisoli</name>
    <dbReference type="NCBI Taxonomy" id="2545761"/>
    <lineage>
        <taxon>Bacteria</taxon>
        <taxon>Pseudomonadati</taxon>
        <taxon>Bacteroidota</taxon>
        <taxon>Chitinophagia</taxon>
        <taxon>Chitinophagales</taxon>
        <taxon>Chitinophagaceae</taxon>
        <taxon>Flaviaestuariibacter</taxon>
    </lineage>
</organism>
<evidence type="ECO:0000256" key="2">
    <source>
        <dbReference type="ARBA" id="ARBA00007613"/>
    </source>
</evidence>
<dbReference type="Pfam" id="PF02321">
    <property type="entry name" value="OEP"/>
    <property type="match status" value="2"/>
</dbReference>
<dbReference type="AlphaFoldDB" id="A0A4R4E6Z2"/>
<feature type="signal peptide" evidence="8">
    <location>
        <begin position="1"/>
        <end position="24"/>
    </location>
</feature>
<comment type="subcellular location">
    <subcellularLocation>
        <location evidence="1">Cell outer membrane</location>
    </subcellularLocation>
</comment>
<evidence type="ECO:0000256" key="6">
    <source>
        <dbReference type="ARBA" id="ARBA00023136"/>
    </source>
</evidence>
<proteinExistence type="inferred from homology"/>
<keyword evidence="5" id="KW-0812">Transmembrane</keyword>
<keyword evidence="10" id="KW-1185">Reference proteome</keyword>
<accession>A0A4R4E6Z2</accession>
<evidence type="ECO:0000313" key="9">
    <source>
        <dbReference type="EMBL" id="TCZ74827.1"/>
    </source>
</evidence>
<evidence type="ECO:0000256" key="1">
    <source>
        <dbReference type="ARBA" id="ARBA00004442"/>
    </source>
</evidence>
<dbReference type="SUPFAM" id="SSF56954">
    <property type="entry name" value="Outer membrane efflux proteins (OEP)"/>
    <property type="match status" value="1"/>
</dbReference>
<dbReference type="PANTHER" id="PTHR30026">
    <property type="entry name" value="OUTER MEMBRANE PROTEIN TOLC"/>
    <property type="match status" value="1"/>
</dbReference>
<dbReference type="PANTHER" id="PTHR30026:SF21">
    <property type="entry name" value="SLR1270 PROTEIN"/>
    <property type="match status" value="1"/>
</dbReference>
<dbReference type="GO" id="GO:0015562">
    <property type="term" value="F:efflux transmembrane transporter activity"/>
    <property type="evidence" value="ECO:0007669"/>
    <property type="project" value="InterPro"/>
</dbReference>
<evidence type="ECO:0000256" key="3">
    <source>
        <dbReference type="ARBA" id="ARBA00022448"/>
    </source>
</evidence>
<sequence length="443" mass="47663">MKPFRRIKIPAALLALLLAAGAGAQQRPLTLQEAIDLSVKNSKSLKGSEARIAAAQAAVAEARDRRLPDASVSGSYLRLNKPTVNLKTSQSSSGGGSGEKASPNSAAYVMGNVSLPLYAGGRINYGIQSSQFLEKAARLDAEGDRDEILANTIDAYNNLFKARAVLLLVDSNLATARERVRELGNQERQGLLARNDFLKAQLAQSNTELALVDAQNNWQLANINMNLMLGLADSTELLPDSASLRTPVSVKPMADYVQDGLRSRSEVEALGFRRQAAAIGVKAALAERLPSVALTAGYVALDVPKVLTVVNAVNIGLGVKYDIASLWKNKARVQAARAREAEAAAGIEQLGDAIRLQVSQRYLAYLTARKKIEVNATAVAQAEENNRVIRNKFNNQLATTTELLDADAALLQARLNHAFAQNDAVVAYYRLLQVSGNLQTNHQ</sequence>
<gene>
    <name evidence="9" type="ORF">E0486_00550</name>
</gene>
<keyword evidence="7" id="KW-0998">Cell outer membrane</keyword>
<name>A0A4R4E6Z2_9BACT</name>
<dbReference type="GO" id="GO:0009279">
    <property type="term" value="C:cell outer membrane"/>
    <property type="evidence" value="ECO:0007669"/>
    <property type="project" value="UniProtKB-SubCell"/>
</dbReference>